<protein>
    <recommendedName>
        <fullName evidence="2">Fumarylacetoacetase-like C-terminal domain-containing protein</fullName>
    </recommendedName>
</protein>
<dbReference type="InterPro" id="IPR050772">
    <property type="entry name" value="Hydratase-Decarb/MhpD_sf"/>
</dbReference>
<sequence>MDGGERRIGWKLGLNFPEVEAVIGREPIIGYLTTGTLLATGESYSPRDGAQLRAETEVALVIGEDVAADANADTARAAIVGAAVALEIVDVSRPPADLEGIVVENAFHRAFVLSPARRIDPSRREGRLLVNGNLRASATAGADHGDVVRAVAQLLAAAGGEQLQRGDHILCGALTHVAIQPGDEIKAEIQTLGAVTLKIA</sequence>
<dbReference type="EMBL" id="CADCVQ010000059">
    <property type="protein sequence ID" value="CAA9489167.1"/>
    <property type="molecule type" value="Genomic_DNA"/>
</dbReference>
<keyword evidence="1" id="KW-0456">Lyase</keyword>
<evidence type="ECO:0000259" key="2">
    <source>
        <dbReference type="Pfam" id="PF01557"/>
    </source>
</evidence>
<dbReference type="SUPFAM" id="SSF56529">
    <property type="entry name" value="FAH"/>
    <property type="match status" value="1"/>
</dbReference>
<reference evidence="3" key="1">
    <citation type="submission" date="2020-02" db="EMBL/GenBank/DDBJ databases">
        <authorList>
            <person name="Meier V. D."/>
        </authorList>
    </citation>
    <scope>NUCLEOTIDE SEQUENCE</scope>
    <source>
        <strain evidence="3">AVDCRST_MAG67</strain>
    </source>
</reference>
<gene>
    <name evidence="3" type="ORF">AVDCRST_MAG67-1237</name>
</gene>
<dbReference type="PANTHER" id="PTHR30143:SF0">
    <property type="entry name" value="2-KETO-4-PENTENOATE HYDRATASE"/>
    <property type="match status" value="1"/>
</dbReference>
<dbReference type="GO" id="GO:0008684">
    <property type="term" value="F:2-oxopent-4-enoate hydratase activity"/>
    <property type="evidence" value="ECO:0007669"/>
    <property type="project" value="TreeGrafter"/>
</dbReference>
<dbReference type="InterPro" id="IPR036663">
    <property type="entry name" value="Fumarylacetoacetase_C_sf"/>
</dbReference>
<proteinExistence type="predicted"/>
<accession>A0A6J4S4D3</accession>
<dbReference type="InterPro" id="IPR011234">
    <property type="entry name" value="Fumarylacetoacetase-like_C"/>
</dbReference>
<dbReference type="PANTHER" id="PTHR30143">
    <property type="entry name" value="ACID HYDRATASE"/>
    <property type="match status" value="1"/>
</dbReference>
<dbReference type="Pfam" id="PF01557">
    <property type="entry name" value="FAA_hydrolase"/>
    <property type="match status" value="1"/>
</dbReference>
<organism evidence="3">
    <name type="scientific">uncultured Solirubrobacteraceae bacterium</name>
    <dbReference type="NCBI Taxonomy" id="1162706"/>
    <lineage>
        <taxon>Bacteria</taxon>
        <taxon>Bacillati</taxon>
        <taxon>Actinomycetota</taxon>
        <taxon>Thermoleophilia</taxon>
        <taxon>Solirubrobacterales</taxon>
        <taxon>Solirubrobacteraceae</taxon>
        <taxon>environmental samples</taxon>
    </lineage>
</organism>
<evidence type="ECO:0000313" key="3">
    <source>
        <dbReference type="EMBL" id="CAA9489167.1"/>
    </source>
</evidence>
<dbReference type="AlphaFoldDB" id="A0A6J4S4D3"/>
<dbReference type="Gene3D" id="3.90.850.10">
    <property type="entry name" value="Fumarylacetoacetase-like, C-terminal domain"/>
    <property type="match status" value="1"/>
</dbReference>
<evidence type="ECO:0000256" key="1">
    <source>
        <dbReference type="ARBA" id="ARBA00023239"/>
    </source>
</evidence>
<dbReference type="GO" id="GO:0005737">
    <property type="term" value="C:cytoplasm"/>
    <property type="evidence" value="ECO:0007669"/>
    <property type="project" value="TreeGrafter"/>
</dbReference>
<name>A0A6J4S4D3_9ACTN</name>
<feature type="domain" description="Fumarylacetoacetase-like C-terminal" evidence="2">
    <location>
        <begin position="26"/>
        <end position="198"/>
    </location>
</feature>